<organism evidence="1 2">
    <name type="scientific">Marinobacterium aestuariivivens</name>
    <dbReference type="NCBI Taxonomy" id="1698799"/>
    <lineage>
        <taxon>Bacteria</taxon>
        <taxon>Pseudomonadati</taxon>
        <taxon>Pseudomonadota</taxon>
        <taxon>Gammaproteobacteria</taxon>
        <taxon>Oceanospirillales</taxon>
        <taxon>Oceanospirillaceae</taxon>
        <taxon>Marinobacterium</taxon>
    </lineage>
</organism>
<accession>A0ABW2A3A3</accession>
<reference evidence="2" key="1">
    <citation type="journal article" date="2019" name="Int. J. Syst. Evol. Microbiol.">
        <title>The Global Catalogue of Microorganisms (GCM) 10K type strain sequencing project: providing services to taxonomists for standard genome sequencing and annotation.</title>
        <authorList>
            <consortium name="The Broad Institute Genomics Platform"/>
            <consortium name="The Broad Institute Genome Sequencing Center for Infectious Disease"/>
            <person name="Wu L."/>
            <person name="Ma J."/>
        </authorList>
    </citation>
    <scope>NUCLEOTIDE SEQUENCE [LARGE SCALE GENOMIC DNA]</scope>
    <source>
        <strain evidence="2">NBRC 111756</strain>
    </source>
</reference>
<dbReference type="Pfam" id="PF08856">
    <property type="entry name" value="DUF1826"/>
    <property type="match status" value="1"/>
</dbReference>
<dbReference type="RefSeq" id="WP_379910425.1">
    <property type="nucleotide sequence ID" value="NZ_JBHSWE010000001.1"/>
</dbReference>
<protein>
    <submittedName>
        <fullName evidence="1">DUF1826 domain-containing protein</fullName>
    </submittedName>
</protein>
<proteinExistence type="predicted"/>
<name>A0ABW2A3A3_9GAMM</name>
<comment type="caution">
    <text evidence="1">The sequence shown here is derived from an EMBL/GenBank/DDBJ whole genome shotgun (WGS) entry which is preliminary data.</text>
</comment>
<sequence length="73" mass="7833">MSPGNGTAGPDWHSQSSGSAIALSSGLFNLEQRQQEYGKEHEYRQLMAGDVALLKGNGWFGNEGGGVYTACRR</sequence>
<dbReference type="EMBL" id="JBHSWE010000001">
    <property type="protein sequence ID" value="MFC6671952.1"/>
    <property type="molecule type" value="Genomic_DNA"/>
</dbReference>
<dbReference type="InterPro" id="IPR014955">
    <property type="entry name" value="DUF1826"/>
</dbReference>
<evidence type="ECO:0000313" key="1">
    <source>
        <dbReference type="EMBL" id="MFC6671952.1"/>
    </source>
</evidence>
<evidence type="ECO:0000313" key="2">
    <source>
        <dbReference type="Proteomes" id="UP001596422"/>
    </source>
</evidence>
<keyword evidence="2" id="KW-1185">Reference proteome</keyword>
<gene>
    <name evidence="1" type="ORF">ACFQDL_19205</name>
</gene>
<dbReference type="Proteomes" id="UP001596422">
    <property type="component" value="Unassembled WGS sequence"/>
</dbReference>